<dbReference type="Pfam" id="PF01485">
    <property type="entry name" value="IBR"/>
    <property type="match status" value="1"/>
</dbReference>
<evidence type="ECO:0000256" key="7">
    <source>
        <dbReference type="PROSITE-ProRule" id="PRU00175"/>
    </source>
</evidence>
<keyword evidence="3" id="KW-0677">Repeat</keyword>
<keyword evidence="1" id="KW-0808">Transferase</keyword>
<dbReference type="GO" id="GO:0036435">
    <property type="term" value="F:K48-linked polyubiquitin modification-dependent protein binding"/>
    <property type="evidence" value="ECO:0007669"/>
    <property type="project" value="TreeGrafter"/>
</dbReference>
<dbReference type="InterPro" id="IPR047540">
    <property type="entry name" value="BRcat_RBR_RNF31-like"/>
</dbReference>
<feature type="domain" description="RING-type" evidence="10">
    <location>
        <begin position="655"/>
        <end position="892"/>
    </location>
</feature>
<dbReference type="InterPro" id="IPR002867">
    <property type="entry name" value="IBR_dom"/>
</dbReference>
<dbReference type="InterPro" id="IPR026254">
    <property type="entry name" value="RNF31-like"/>
</dbReference>
<dbReference type="InterPro" id="IPR047542">
    <property type="entry name" value="Rcat_RBR_RNF31-like"/>
</dbReference>
<dbReference type="GO" id="GO:0061630">
    <property type="term" value="F:ubiquitin protein ligase activity"/>
    <property type="evidence" value="ECO:0007669"/>
    <property type="project" value="TreeGrafter"/>
</dbReference>
<dbReference type="InterPro" id="IPR032065">
    <property type="entry name" value="RNF31-UBA"/>
</dbReference>
<evidence type="ECO:0000313" key="11">
    <source>
        <dbReference type="EMBL" id="RWS31069.1"/>
    </source>
</evidence>
<dbReference type="Pfam" id="PF16678">
    <property type="entry name" value="UBA_HOIP"/>
    <property type="match status" value="1"/>
</dbReference>
<evidence type="ECO:0000256" key="5">
    <source>
        <dbReference type="ARBA" id="ARBA00022786"/>
    </source>
</evidence>
<dbReference type="PROSITE" id="PS51873">
    <property type="entry name" value="TRIAD"/>
    <property type="match status" value="1"/>
</dbReference>
<dbReference type="GO" id="GO:0070530">
    <property type="term" value="F:K63-linked polyubiquitin modification-dependent protein binding"/>
    <property type="evidence" value="ECO:0007669"/>
    <property type="project" value="TreeGrafter"/>
</dbReference>
<dbReference type="OrthoDB" id="9978677at2759"/>
<dbReference type="GO" id="GO:1990450">
    <property type="term" value="F:linear polyubiquitin binding"/>
    <property type="evidence" value="ECO:0007669"/>
    <property type="project" value="TreeGrafter"/>
</dbReference>
<dbReference type="AlphaFoldDB" id="A0A443SU71"/>
<dbReference type="Gene3D" id="6.10.140.1100">
    <property type="match status" value="1"/>
</dbReference>
<dbReference type="PANTHER" id="PTHR16004">
    <property type="entry name" value="RING FINGER PROTEIN 31-RELATED"/>
    <property type="match status" value="1"/>
</dbReference>
<reference evidence="11 12" key="1">
    <citation type="journal article" date="2018" name="Gigascience">
        <title>Genomes of trombidid mites reveal novel predicted allergens and laterally-transferred genes associated with secondary metabolism.</title>
        <authorList>
            <person name="Dong X."/>
            <person name="Chaisiri K."/>
            <person name="Xia D."/>
            <person name="Armstrong S.D."/>
            <person name="Fang Y."/>
            <person name="Donnelly M.J."/>
            <person name="Kadowaki T."/>
            <person name="McGarry J.W."/>
            <person name="Darby A.C."/>
            <person name="Makepeace B.L."/>
        </authorList>
    </citation>
    <scope>NUCLEOTIDE SEQUENCE [LARGE SCALE GENOMIC DNA]</scope>
    <source>
        <strain evidence="11">UoL-UT</strain>
    </source>
</reference>
<organism evidence="11 12">
    <name type="scientific">Leptotrombidium deliense</name>
    <dbReference type="NCBI Taxonomy" id="299467"/>
    <lineage>
        <taxon>Eukaryota</taxon>
        <taxon>Metazoa</taxon>
        <taxon>Ecdysozoa</taxon>
        <taxon>Arthropoda</taxon>
        <taxon>Chelicerata</taxon>
        <taxon>Arachnida</taxon>
        <taxon>Acari</taxon>
        <taxon>Acariformes</taxon>
        <taxon>Trombidiformes</taxon>
        <taxon>Prostigmata</taxon>
        <taxon>Anystina</taxon>
        <taxon>Parasitengona</taxon>
        <taxon>Trombiculoidea</taxon>
        <taxon>Trombiculidae</taxon>
        <taxon>Leptotrombidium</taxon>
    </lineage>
</organism>
<comment type="caution">
    <text evidence="11">The sequence shown here is derived from an EMBL/GenBank/DDBJ whole genome shotgun (WGS) entry which is preliminary data.</text>
</comment>
<keyword evidence="4 7" id="KW-0863">Zinc-finger</keyword>
<dbReference type="SUPFAM" id="SSF57850">
    <property type="entry name" value="RING/U-box"/>
    <property type="match status" value="2"/>
</dbReference>
<evidence type="ECO:0000259" key="9">
    <source>
        <dbReference type="PROSITE" id="PS50089"/>
    </source>
</evidence>
<keyword evidence="2" id="KW-0479">Metal-binding</keyword>
<feature type="compositionally biased region" description="Polar residues" evidence="8">
    <location>
        <begin position="631"/>
        <end position="645"/>
    </location>
</feature>
<dbReference type="EMBL" id="NCKV01000280">
    <property type="protein sequence ID" value="RWS31069.1"/>
    <property type="molecule type" value="Genomic_DNA"/>
</dbReference>
<name>A0A443SU71_9ACAR</name>
<proteinExistence type="predicted"/>
<feature type="domain" description="RING-type" evidence="9">
    <location>
        <begin position="659"/>
        <end position="708"/>
    </location>
</feature>
<keyword evidence="12" id="KW-1185">Reference proteome</keyword>
<dbReference type="Gene3D" id="3.30.40.10">
    <property type="entry name" value="Zinc/RING finger domain, C3HC4 (zinc finger)"/>
    <property type="match status" value="1"/>
</dbReference>
<dbReference type="PROSITE" id="PS50089">
    <property type="entry name" value="ZF_RING_2"/>
    <property type="match status" value="1"/>
</dbReference>
<dbReference type="Pfam" id="PF22191">
    <property type="entry name" value="IBR_1"/>
    <property type="match status" value="1"/>
</dbReference>
<gene>
    <name evidence="11" type="ORF">B4U80_08114</name>
</gene>
<evidence type="ECO:0000256" key="3">
    <source>
        <dbReference type="ARBA" id="ARBA00022737"/>
    </source>
</evidence>
<dbReference type="CDD" id="cd20351">
    <property type="entry name" value="Rcat_RBR_HOIP"/>
    <property type="match status" value="1"/>
</dbReference>
<feature type="region of interest" description="Disordered" evidence="8">
    <location>
        <begin position="1"/>
        <end position="31"/>
    </location>
</feature>
<dbReference type="InterPro" id="IPR041031">
    <property type="entry name" value="RNF31_C"/>
</dbReference>
<dbReference type="Gene3D" id="1.10.8.10">
    <property type="entry name" value="DNA helicase RuvA subunit, C-terminal domain"/>
    <property type="match status" value="1"/>
</dbReference>
<dbReference type="SMART" id="SM00647">
    <property type="entry name" value="IBR"/>
    <property type="match status" value="2"/>
</dbReference>
<dbReference type="GO" id="GO:0097039">
    <property type="term" value="P:protein linear polyubiquitination"/>
    <property type="evidence" value="ECO:0007669"/>
    <property type="project" value="TreeGrafter"/>
</dbReference>
<feature type="region of interest" description="Disordered" evidence="8">
    <location>
        <begin position="581"/>
        <end position="645"/>
    </location>
</feature>
<evidence type="ECO:0000259" key="10">
    <source>
        <dbReference type="PROSITE" id="PS51873"/>
    </source>
</evidence>
<feature type="compositionally biased region" description="Low complexity" evidence="8">
    <location>
        <begin position="1"/>
        <end position="19"/>
    </location>
</feature>
<dbReference type="InterPro" id="IPR001841">
    <property type="entry name" value="Znf_RING"/>
</dbReference>
<evidence type="ECO:0000313" key="12">
    <source>
        <dbReference type="Proteomes" id="UP000288716"/>
    </source>
</evidence>
<evidence type="ECO:0000256" key="6">
    <source>
        <dbReference type="ARBA" id="ARBA00022833"/>
    </source>
</evidence>
<dbReference type="InterPro" id="IPR044066">
    <property type="entry name" value="TRIAD_supradom"/>
</dbReference>
<evidence type="ECO:0000256" key="1">
    <source>
        <dbReference type="ARBA" id="ARBA00022679"/>
    </source>
</evidence>
<accession>A0A443SU71</accession>
<dbReference type="STRING" id="299467.A0A443SU71"/>
<dbReference type="Pfam" id="PF18091">
    <property type="entry name" value="E3_UbLigase_RBR"/>
    <property type="match status" value="1"/>
</dbReference>
<protein>
    <submittedName>
        <fullName evidence="11">RING finger protein 31-like protein</fullName>
    </submittedName>
</protein>
<dbReference type="Proteomes" id="UP000288716">
    <property type="component" value="Unassembled WGS sequence"/>
</dbReference>
<dbReference type="VEuPathDB" id="VectorBase:LDEU000973"/>
<evidence type="ECO:0000256" key="8">
    <source>
        <dbReference type="SAM" id="MobiDB-lite"/>
    </source>
</evidence>
<keyword evidence="5" id="KW-0833">Ubl conjugation pathway</keyword>
<sequence>MLNHVPQSPQAQQQISSQPFTPPPTTCQQQVGAPNVTPVNIQSTQMCQFSSQPQLYAMQENRRASLGALSYSQITPSFTHPNSALDMQLNNQYITTPPQYFGSMNLIDPVVAASMNNFSPTGSPVDNYVGFAQPAMLQNNFGQRYSRNDMFSMSSSMGSMKSGFEMLKVLREAEKKGFTAEDVEIAFNFSADSAMEWLETNWSNMVETVLTLANNQIMQNEKKRGVTKKALLQIPLITETEAKQALRNARGNIWQAIEKCVQRKEQEKQGVNGNTTNTAKTFTLKISELGAGRDNFDENKQRKEESVKAKNNTMKENERLANIEEMLESWKKELIAGKKSKEQFLNTIEDLVKKKIEFIDETLARRKSSTLEEDLRRRFIEEFFSDEELDENIFVREDTINVVDGQGNVVCVKDAYKDAVNELSKEEITKKLRDKGFFIGDEKSTIEQLTGTSASVYNDDKTQLLSADNASTTSKGKKSSASCSQTNEQLFQASKLISEMNATLQQSLQSLHSLNTNESTHVTDGEQSSAQTDTLNIVVNVSQIANNDTEIQELLTPNEIYSDAQQSVGENEDQFENESKHVAINDSTQNSKTEEKNANEATEATVDSNKDVNAIENKSEETISSEDGTHSDASQNVVKEQHETQGSVSTTLTKKLYDCELCAGSFRLAEMVTMPSCDHSACIECLQQYFTVQIREKQKVIIHCPYCNQPEINEDDEDAVCNYLSILDQLLKELLPEDLHELFQRKVRDRTLQKDPSFRWCPQCSSGFLACDPNAKTIACPDCKAVTCSQCKKVWQKQHIGISCEKFAEWMKANDPKFAEKYIDSHLRQFGIDCPQCKFHYELSRGGCIHFHCVQCGHDFCGFCQMPFKMGDKCDRSEWCKKLGFHAHHPRNCLFYLRDRDVNDLKRLLDMHKIKYENMNDKEKSKSKKCQIMEQKWKIGEPQTGMIDTSCGREVYCNGVCKSHYIEYLTEMIRKNKVDPVDILDEDEMVHLLRRADVKIPIKINPKQHIINLRQVIQEELPLC</sequence>
<dbReference type="CDD" id="cd20337">
    <property type="entry name" value="BRcat_RBR_HOIP"/>
    <property type="match status" value="1"/>
</dbReference>
<dbReference type="InterPro" id="IPR013083">
    <property type="entry name" value="Znf_RING/FYVE/PHD"/>
</dbReference>
<evidence type="ECO:0000256" key="4">
    <source>
        <dbReference type="ARBA" id="ARBA00022771"/>
    </source>
</evidence>
<dbReference type="GO" id="GO:0008270">
    <property type="term" value="F:zinc ion binding"/>
    <property type="evidence" value="ECO:0007669"/>
    <property type="project" value="UniProtKB-KW"/>
</dbReference>
<evidence type="ECO:0000256" key="2">
    <source>
        <dbReference type="ARBA" id="ARBA00022723"/>
    </source>
</evidence>
<keyword evidence="6" id="KW-0862">Zinc</keyword>
<dbReference type="PANTHER" id="PTHR16004:SF2">
    <property type="entry name" value="E3 UBIQUITIN-PROTEIN LIGASE LUBEL"/>
    <property type="match status" value="1"/>
</dbReference>
<dbReference type="GO" id="GO:0071797">
    <property type="term" value="C:LUBAC complex"/>
    <property type="evidence" value="ECO:0007669"/>
    <property type="project" value="InterPro"/>
</dbReference>